<dbReference type="GO" id="GO:0006450">
    <property type="term" value="P:regulation of translational fidelity"/>
    <property type="evidence" value="ECO:0007669"/>
    <property type="project" value="TreeGrafter"/>
</dbReference>
<dbReference type="GO" id="GO:0005737">
    <property type="term" value="C:cytoplasm"/>
    <property type="evidence" value="ECO:0007669"/>
    <property type="project" value="UniProtKB-SubCell"/>
</dbReference>
<evidence type="ECO:0000256" key="3">
    <source>
        <dbReference type="ARBA" id="ARBA00022679"/>
    </source>
</evidence>
<comment type="catalytic activity">
    <reaction evidence="8 9">
        <text>L-threonine + hydrogencarbonate + ATP = L-threonylcarbamoyladenylate + diphosphate + H2O</text>
        <dbReference type="Rhea" id="RHEA:36407"/>
        <dbReference type="ChEBI" id="CHEBI:15377"/>
        <dbReference type="ChEBI" id="CHEBI:17544"/>
        <dbReference type="ChEBI" id="CHEBI:30616"/>
        <dbReference type="ChEBI" id="CHEBI:33019"/>
        <dbReference type="ChEBI" id="CHEBI:57926"/>
        <dbReference type="ChEBI" id="CHEBI:73682"/>
        <dbReference type="EC" id="2.7.7.87"/>
    </reaction>
</comment>
<dbReference type="Proteomes" id="UP000305675">
    <property type="component" value="Unassembled WGS sequence"/>
</dbReference>
<dbReference type="AlphaFoldDB" id="A0A4U1BKD3"/>
<comment type="caution">
    <text evidence="11">The sequence shown here is derived from an EMBL/GenBank/DDBJ whole genome shotgun (WGS) entry which is preliminary data.</text>
</comment>
<name>A0A4U1BKD3_9GAMM</name>
<keyword evidence="2 9" id="KW-0963">Cytoplasm</keyword>
<evidence type="ECO:0000256" key="6">
    <source>
        <dbReference type="ARBA" id="ARBA00022741"/>
    </source>
</evidence>
<keyword evidence="5 9" id="KW-0548">Nucleotidyltransferase</keyword>
<dbReference type="Gene3D" id="3.90.870.10">
    <property type="entry name" value="DHBP synthase"/>
    <property type="match status" value="1"/>
</dbReference>
<comment type="similarity">
    <text evidence="9">Belongs to the SUA5 family. TsaC subfamily.</text>
</comment>
<dbReference type="GO" id="GO:0061710">
    <property type="term" value="F:L-threonylcarbamoyladenylate synthase"/>
    <property type="evidence" value="ECO:0007669"/>
    <property type="project" value="UniProtKB-EC"/>
</dbReference>
<dbReference type="GO" id="GO:0000049">
    <property type="term" value="F:tRNA binding"/>
    <property type="evidence" value="ECO:0007669"/>
    <property type="project" value="TreeGrafter"/>
</dbReference>
<dbReference type="PANTHER" id="PTHR17490">
    <property type="entry name" value="SUA5"/>
    <property type="match status" value="1"/>
</dbReference>
<dbReference type="GO" id="GO:0002949">
    <property type="term" value="P:tRNA threonylcarbamoyladenosine modification"/>
    <property type="evidence" value="ECO:0007669"/>
    <property type="project" value="UniProtKB-UniRule"/>
</dbReference>
<dbReference type="InterPro" id="IPR006070">
    <property type="entry name" value="Sua5-like_dom"/>
</dbReference>
<proteinExistence type="inferred from homology"/>
<evidence type="ECO:0000256" key="2">
    <source>
        <dbReference type="ARBA" id="ARBA00022490"/>
    </source>
</evidence>
<dbReference type="InterPro" id="IPR023535">
    <property type="entry name" value="TC-AMP_synthase"/>
</dbReference>
<dbReference type="EC" id="2.7.7.87" evidence="9"/>
<evidence type="ECO:0000256" key="8">
    <source>
        <dbReference type="ARBA" id="ARBA00048366"/>
    </source>
</evidence>
<gene>
    <name evidence="9" type="primary">tsaC</name>
    <name evidence="11" type="ORF">FCL42_17035</name>
</gene>
<evidence type="ECO:0000256" key="7">
    <source>
        <dbReference type="ARBA" id="ARBA00022840"/>
    </source>
</evidence>
<dbReference type="EMBL" id="SWCJ01000016">
    <property type="protein sequence ID" value="TKB51921.1"/>
    <property type="molecule type" value="Genomic_DNA"/>
</dbReference>
<evidence type="ECO:0000256" key="4">
    <source>
        <dbReference type="ARBA" id="ARBA00022694"/>
    </source>
</evidence>
<dbReference type="RefSeq" id="WP_136864631.1">
    <property type="nucleotide sequence ID" value="NZ_SWCJ01000016.1"/>
</dbReference>
<keyword evidence="3 9" id="KW-0808">Transferase</keyword>
<keyword evidence="6 9" id="KW-0547">Nucleotide-binding</keyword>
<evidence type="ECO:0000256" key="1">
    <source>
        <dbReference type="ARBA" id="ARBA00004496"/>
    </source>
</evidence>
<organism evidence="11 12">
    <name type="scientific">Ferrimonas aestuarii</name>
    <dbReference type="NCBI Taxonomy" id="2569539"/>
    <lineage>
        <taxon>Bacteria</taxon>
        <taxon>Pseudomonadati</taxon>
        <taxon>Pseudomonadota</taxon>
        <taxon>Gammaproteobacteria</taxon>
        <taxon>Alteromonadales</taxon>
        <taxon>Ferrimonadaceae</taxon>
        <taxon>Ferrimonas</taxon>
    </lineage>
</organism>
<dbReference type="SUPFAM" id="SSF55821">
    <property type="entry name" value="YrdC/RibB"/>
    <property type="match status" value="1"/>
</dbReference>
<dbReference type="Pfam" id="PF01300">
    <property type="entry name" value="Sua5_yciO_yrdC"/>
    <property type="match status" value="1"/>
</dbReference>
<dbReference type="PROSITE" id="PS51163">
    <property type="entry name" value="YRDC"/>
    <property type="match status" value="1"/>
</dbReference>
<dbReference type="FunFam" id="3.90.870.10:FF:000004">
    <property type="entry name" value="Threonylcarbamoyl-AMP synthase"/>
    <property type="match status" value="1"/>
</dbReference>
<dbReference type="NCBIfam" id="TIGR00057">
    <property type="entry name" value="L-threonylcarbamoyladenylate synthase"/>
    <property type="match status" value="1"/>
</dbReference>
<dbReference type="HAMAP" id="MF_01852">
    <property type="entry name" value="TsaC"/>
    <property type="match status" value="1"/>
</dbReference>
<comment type="function">
    <text evidence="9">Required for the formation of a threonylcarbamoyl group on adenosine at position 37 (t(6)A37) in tRNAs that read codons beginning with adenine. Catalyzes the conversion of L-threonine, HCO(3)(-)/CO(2) and ATP to give threonylcarbamoyl-AMP (TC-AMP) as the acyladenylate intermediate, with the release of diphosphate.</text>
</comment>
<protein>
    <recommendedName>
        <fullName evidence="9">Threonylcarbamoyl-AMP synthase</fullName>
        <shortName evidence="9">TC-AMP synthase</shortName>
        <ecNumber evidence="9">2.7.7.87</ecNumber>
    </recommendedName>
    <alternativeName>
        <fullName evidence="9">L-threonylcarbamoyladenylate synthase</fullName>
    </alternativeName>
    <alternativeName>
        <fullName evidence="9">t(6)A37 threonylcarbamoyladenosine biosynthesis protein TsaC</fullName>
    </alternativeName>
    <alternativeName>
        <fullName evidence="9">tRNA threonylcarbamoyladenosine biosynthesis protein TsaC</fullName>
    </alternativeName>
</protein>
<evidence type="ECO:0000313" key="12">
    <source>
        <dbReference type="Proteomes" id="UP000305675"/>
    </source>
</evidence>
<dbReference type="InterPro" id="IPR050156">
    <property type="entry name" value="TC-AMP_synthase_SUA5"/>
</dbReference>
<dbReference type="OrthoDB" id="9814580at2"/>
<dbReference type="GO" id="GO:0005524">
    <property type="term" value="F:ATP binding"/>
    <property type="evidence" value="ECO:0007669"/>
    <property type="project" value="UniProtKB-UniRule"/>
</dbReference>
<evidence type="ECO:0000256" key="5">
    <source>
        <dbReference type="ARBA" id="ARBA00022695"/>
    </source>
</evidence>
<sequence length="188" mass="20232">MSKRITLDQAVTALKSGGVIAYATEAVFGLGCDPDNEQAVMRLLQIKQRPIEKGLILLAASQQQLQPYVDFTQLTEAQLNRVESTWPGPFTWIVPAQSKTPSWVTGQFDSVAVRVTAHQQAAELTQAFGKPIISTSANLTTFPPGTSVDEVIEALGDLLDGVLDSQVGEQRLPSTIRDAITGDLIRAG</sequence>
<dbReference type="PANTHER" id="PTHR17490:SF18">
    <property type="entry name" value="THREONYLCARBAMOYL-AMP SYNTHASE"/>
    <property type="match status" value="1"/>
</dbReference>
<keyword evidence="7 9" id="KW-0067">ATP-binding</keyword>
<comment type="subcellular location">
    <subcellularLocation>
        <location evidence="1 9">Cytoplasm</location>
    </subcellularLocation>
</comment>
<keyword evidence="4 9" id="KW-0819">tRNA processing</keyword>
<reference evidence="11 12" key="1">
    <citation type="submission" date="2019-04" db="EMBL/GenBank/DDBJ databases">
        <authorList>
            <person name="Hwang J.C."/>
        </authorList>
    </citation>
    <scope>NUCLEOTIDE SEQUENCE [LARGE SCALE GENOMIC DNA]</scope>
    <source>
        <strain evidence="11 12">IMCC35002</strain>
    </source>
</reference>
<evidence type="ECO:0000313" key="11">
    <source>
        <dbReference type="EMBL" id="TKB51921.1"/>
    </source>
</evidence>
<evidence type="ECO:0000259" key="10">
    <source>
        <dbReference type="PROSITE" id="PS51163"/>
    </source>
</evidence>
<evidence type="ECO:0000256" key="9">
    <source>
        <dbReference type="HAMAP-Rule" id="MF_01852"/>
    </source>
</evidence>
<feature type="domain" description="YrdC-like" evidence="10">
    <location>
        <begin position="4"/>
        <end position="188"/>
    </location>
</feature>
<accession>A0A4U1BKD3</accession>
<keyword evidence="12" id="KW-1185">Reference proteome</keyword>
<dbReference type="InterPro" id="IPR017945">
    <property type="entry name" value="DHBP_synth_RibB-like_a/b_dom"/>
</dbReference>
<dbReference type="GO" id="GO:0003725">
    <property type="term" value="F:double-stranded RNA binding"/>
    <property type="evidence" value="ECO:0007669"/>
    <property type="project" value="InterPro"/>
</dbReference>